<feature type="region of interest" description="Disordered" evidence="1">
    <location>
        <begin position="63"/>
        <end position="90"/>
    </location>
</feature>
<accession>A0A8B9PKW6</accession>
<dbReference type="Ensembl" id="ENSAOWT00000012770.1">
    <property type="protein sequence ID" value="ENSAOWP00000011228.1"/>
    <property type="gene ID" value="ENSAOWG00000007723.1"/>
</dbReference>
<sequence length="171" mass="17970">YLTEEKKKTEEVGVGAEELQRQGAGWRAPHGVVGAADAEHGHGGLVHVAQRVVAGPIRFPAPAGGTWGGGGRPPRGAPRARHTHAGAEGLEPRHQLLHGLPEGFERRAGLVHGEGLAVPAVRGGRARGVPVLRALAGGGRRVRGARLLPDLRVFRLQLVDLEEEEKQGGEA</sequence>
<reference evidence="2" key="2">
    <citation type="submission" date="2025-09" db="UniProtKB">
        <authorList>
            <consortium name="Ensembl"/>
        </authorList>
    </citation>
    <scope>IDENTIFICATION</scope>
</reference>
<proteinExistence type="predicted"/>
<protein>
    <submittedName>
        <fullName evidence="2">Uncharacterized protein</fullName>
    </submittedName>
</protein>
<reference evidence="2" key="1">
    <citation type="submission" date="2025-08" db="UniProtKB">
        <authorList>
            <consortium name="Ensembl"/>
        </authorList>
    </citation>
    <scope>IDENTIFICATION</scope>
</reference>
<dbReference type="AlphaFoldDB" id="A0A8B9PKW6"/>
<evidence type="ECO:0000313" key="2">
    <source>
        <dbReference type="Ensembl" id="ENSAOWP00000011228.1"/>
    </source>
</evidence>
<evidence type="ECO:0000256" key="1">
    <source>
        <dbReference type="SAM" id="MobiDB-lite"/>
    </source>
</evidence>
<dbReference type="Proteomes" id="UP000694424">
    <property type="component" value="Unplaced"/>
</dbReference>
<organism evidence="2 3">
    <name type="scientific">Apteryx owenii</name>
    <name type="common">Little spotted kiwi</name>
    <dbReference type="NCBI Taxonomy" id="8824"/>
    <lineage>
        <taxon>Eukaryota</taxon>
        <taxon>Metazoa</taxon>
        <taxon>Chordata</taxon>
        <taxon>Craniata</taxon>
        <taxon>Vertebrata</taxon>
        <taxon>Euteleostomi</taxon>
        <taxon>Archelosauria</taxon>
        <taxon>Archosauria</taxon>
        <taxon>Dinosauria</taxon>
        <taxon>Saurischia</taxon>
        <taxon>Theropoda</taxon>
        <taxon>Coelurosauria</taxon>
        <taxon>Aves</taxon>
        <taxon>Palaeognathae</taxon>
        <taxon>Apterygiformes</taxon>
        <taxon>Apterygidae</taxon>
        <taxon>Apteryx</taxon>
    </lineage>
</organism>
<keyword evidence="3" id="KW-1185">Reference proteome</keyword>
<name>A0A8B9PKW6_APTOW</name>
<evidence type="ECO:0000313" key="3">
    <source>
        <dbReference type="Proteomes" id="UP000694424"/>
    </source>
</evidence>